<organism evidence="2 3">
    <name type="scientific">Phreatobacter stygius</name>
    <dbReference type="NCBI Taxonomy" id="1940610"/>
    <lineage>
        <taxon>Bacteria</taxon>
        <taxon>Pseudomonadati</taxon>
        <taxon>Pseudomonadota</taxon>
        <taxon>Alphaproteobacteria</taxon>
        <taxon>Hyphomicrobiales</taxon>
        <taxon>Phreatobacteraceae</taxon>
        <taxon>Phreatobacter</taxon>
    </lineage>
</organism>
<protein>
    <submittedName>
        <fullName evidence="2">Glutathione S-transferase family protein</fullName>
    </submittedName>
</protein>
<evidence type="ECO:0000313" key="2">
    <source>
        <dbReference type="EMBL" id="QCI69135.1"/>
    </source>
</evidence>
<keyword evidence="2" id="KW-0808">Transferase</keyword>
<dbReference type="PROSITE" id="PS50404">
    <property type="entry name" value="GST_NTER"/>
    <property type="match status" value="1"/>
</dbReference>
<gene>
    <name evidence="2" type="ORF">E8M01_09990</name>
</gene>
<sequence length="236" mass="26599">MILYELGGLNGRRYSQFSWRTHMAMAHKGLSAESRAVPVSDKQAIAFSGQDKVPILVDGDQVIADSWAIAEHLERRYADRPSLFGGAIGQALCRFVNAYVDRTLIPKLVPLLMIDVVACVGDEDAHHLRQQMEQVFRRPLEQLAAERDKDILAFRKLLDPARATLRSQPFLCGEQPAYADHILFSLFQWARIVSRFEVLEPSDRLAAWREAMLDRHDGLARKEPARSDATPGHRGG</sequence>
<evidence type="ECO:0000313" key="3">
    <source>
        <dbReference type="Proteomes" id="UP000298781"/>
    </source>
</evidence>
<proteinExistence type="predicted"/>
<evidence type="ECO:0000259" key="1">
    <source>
        <dbReference type="PROSITE" id="PS50404"/>
    </source>
</evidence>
<dbReference type="InterPro" id="IPR036282">
    <property type="entry name" value="Glutathione-S-Trfase_C_sf"/>
</dbReference>
<dbReference type="AlphaFoldDB" id="A0A4D7BET9"/>
<dbReference type="GO" id="GO:0016740">
    <property type="term" value="F:transferase activity"/>
    <property type="evidence" value="ECO:0007669"/>
    <property type="project" value="UniProtKB-KW"/>
</dbReference>
<dbReference type="PANTHER" id="PTHR43968">
    <property type="match status" value="1"/>
</dbReference>
<dbReference type="InterPro" id="IPR036249">
    <property type="entry name" value="Thioredoxin-like_sf"/>
</dbReference>
<dbReference type="Proteomes" id="UP000298781">
    <property type="component" value="Chromosome"/>
</dbReference>
<dbReference type="OrthoDB" id="508035at2"/>
<dbReference type="InterPro" id="IPR050983">
    <property type="entry name" value="GST_Omega/HSP26"/>
</dbReference>
<accession>A0A4D7BET9</accession>
<dbReference type="InterPro" id="IPR040079">
    <property type="entry name" value="Glutathione_S-Trfase"/>
</dbReference>
<dbReference type="SUPFAM" id="SSF47616">
    <property type="entry name" value="GST C-terminal domain-like"/>
    <property type="match status" value="1"/>
</dbReference>
<dbReference type="Pfam" id="PF13417">
    <property type="entry name" value="GST_N_3"/>
    <property type="match status" value="1"/>
</dbReference>
<feature type="domain" description="GST N-terminal" evidence="1">
    <location>
        <begin position="5"/>
        <end position="81"/>
    </location>
</feature>
<dbReference type="InterPro" id="IPR004045">
    <property type="entry name" value="Glutathione_S-Trfase_N"/>
</dbReference>
<dbReference type="PANTHER" id="PTHR43968:SF6">
    <property type="entry name" value="GLUTATHIONE S-TRANSFERASE OMEGA"/>
    <property type="match status" value="1"/>
</dbReference>
<dbReference type="InterPro" id="IPR054416">
    <property type="entry name" value="GST_UstS-like_C"/>
</dbReference>
<dbReference type="EMBL" id="CP039690">
    <property type="protein sequence ID" value="QCI69135.1"/>
    <property type="molecule type" value="Genomic_DNA"/>
</dbReference>
<dbReference type="Pfam" id="PF22041">
    <property type="entry name" value="GST_C_7"/>
    <property type="match status" value="1"/>
</dbReference>
<dbReference type="SUPFAM" id="SSF52833">
    <property type="entry name" value="Thioredoxin-like"/>
    <property type="match status" value="1"/>
</dbReference>
<dbReference type="KEGG" id="pstg:E8M01_09990"/>
<dbReference type="SFLD" id="SFLDS00019">
    <property type="entry name" value="Glutathione_Transferase_(cytos"/>
    <property type="match status" value="1"/>
</dbReference>
<keyword evidence="3" id="KW-1185">Reference proteome</keyword>
<name>A0A4D7BET9_9HYPH</name>
<dbReference type="GO" id="GO:0005737">
    <property type="term" value="C:cytoplasm"/>
    <property type="evidence" value="ECO:0007669"/>
    <property type="project" value="TreeGrafter"/>
</dbReference>
<reference evidence="2 3" key="1">
    <citation type="submission" date="2019-04" db="EMBL/GenBank/DDBJ databases">
        <title>Phreatobacter aquaticus sp. nov.</title>
        <authorList>
            <person name="Choi A."/>
        </authorList>
    </citation>
    <scope>NUCLEOTIDE SEQUENCE [LARGE SCALE GENOMIC DNA]</scope>
    <source>
        <strain evidence="2 3">KCTC 52518</strain>
    </source>
</reference>
<dbReference type="Gene3D" id="3.40.30.10">
    <property type="entry name" value="Glutaredoxin"/>
    <property type="match status" value="1"/>
</dbReference>
<dbReference type="Gene3D" id="1.20.1050.10">
    <property type="match status" value="1"/>
</dbReference>